<keyword evidence="1" id="KW-1133">Transmembrane helix</keyword>
<protein>
    <submittedName>
        <fullName evidence="2">Uncharacterized protein</fullName>
    </submittedName>
</protein>
<dbReference type="EMBL" id="PP542043">
    <property type="protein sequence ID" value="XDO01887.1"/>
    <property type="molecule type" value="Genomic_DNA"/>
</dbReference>
<feature type="transmembrane region" description="Helical" evidence="1">
    <location>
        <begin position="5"/>
        <end position="25"/>
    </location>
</feature>
<keyword evidence="1" id="KW-0812">Transmembrane</keyword>
<sequence length="110" mass="13347">MSIKFYYALCIIVRLFLATLTYFLYNSIYRLIFVVFYFLASIGTMYLYFTKSRKTGAFNQNIWWDFIRPIHSTMFFAIAFSLYNKFKYTYIIVIIDTLIGIPFHIKNRYL</sequence>
<evidence type="ECO:0000313" key="2">
    <source>
        <dbReference type="EMBL" id="XDO01887.1"/>
    </source>
</evidence>
<reference evidence="2" key="1">
    <citation type="submission" date="2024-03" db="EMBL/GenBank/DDBJ databases">
        <title>Eukaryotic viruses encode the ribosomal protein eL40.</title>
        <authorList>
            <person name="Thomy J."/>
            <person name="Schvarcz C.R."/>
            <person name="McBeain K.A."/>
            <person name="Edwards K.F."/>
            <person name="Steward G.F."/>
        </authorList>
    </citation>
    <scope>NUCLEOTIDE SEQUENCE</scope>
    <source>
        <strain evidence="2">FloV-SA2</strain>
    </source>
</reference>
<organism evidence="2">
    <name type="scientific">Florenciella sp. virus SA2</name>
    <dbReference type="NCBI Taxonomy" id="3240092"/>
    <lineage>
        <taxon>Viruses</taxon>
    </lineage>
</organism>
<evidence type="ECO:0000256" key="1">
    <source>
        <dbReference type="SAM" id="Phobius"/>
    </source>
</evidence>
<feature type="transmembrane region" description="Helical" evidence="1">
    <location>
        <begin position="88"/>
        <end position="105"/>
    </location>
</feature>
<accession>A0AB39JB86</accession>
<gene>
    <name evidence="2" type="ORF">FloV-SA2_00064</name>
</gene>
<name>A0AB39JB86_9VIRU</name>
<proteinExistence type="predicted"/>
<feature type="transmembrane region" description="Helical" evidence="1">
    <location>
        <begin position="62"/>
        <end position="82"/>
    </location>
</feature>
<keyword evidence="1" id="KW-0472">Membrane</keyword>
<feature type="transmembrane region" description="Helical" evidence="1">
    <location>
        <begin position="31"/>
        <end position="50"/>
    </location>
</feature>